<comment type="similarity">
    <text evidence="2">Belongs to the CONSTANS family.</text>
</comment>
<dbReference type="eggNOG" id="KOG1601">
    <property type="taxonomic scope" value="Eukaryota"/>
</dbReference>
<dbReference type="PANTHER" id="PTHR31874:SF57">
    <property type="entry name" value="CCT MOTIF FAMILY PROTEIN, EXPRESSED"/>
    <property type="match status" value="1"/>
</dbReference>
<evidence type="ECO:0000256" key="9">
    <source>
        <dbReference type="SAM" id="MobiDB-lite"/>
    </source>
</evidence>
<evidence type="ECO:0000313" key="12">
    <source>
        <dbReference type="EnsemblPlants" id="ORUFI03G32910.1"/>
    </source>
</evidence>
<feature type="compositionally biased region" description="Basic residues" evidence="9">
    <location>
        <begin position="94"/>
        <end position="103"/>
    </location>
</feature>
<dbReference type="OMA" id="CEEANYM"/>
<feature type="compositionally biased region" description="Low complexity" evidence="9">
    <location>
        <begin position="63"/>
        <end position="81"/>
    </location>
</feature>
<reference evidence="13" key="1">
    <citation type="submission" date="2013-06" db="EMBL/GenBank/DDBJ databases">
        <authorList>
            <person name="Zhao Q."/>
        </authorList>
    </citation>
    <scope>NUCLEOTIDE SEQUENCE</scope>
    <source>
        <strain evidence="13">cv. W1943</strain>
    </source>
</reference>
<dbReference type="Pfam" id="PF00643">
    <property type="entry name" value="zf-B_box"/>
    <property type="match status" value="1"/>
</dbReference>
<keyword evidence="3" id="KW-0479">Metal-binding</keyword>
<keyword evidence="5" id="KW-0862">Zinc</keyword>
<protein>
    <recommendedName>
        <fullName evidence="14">CCT domain-containing protein</fullName>
    </recommendedName>
</protein>
<dbReference type="EnsemblPlants" id="ORUFI03G32910.1">
    <property type="protein sequence ID" value="ORUFI03G32910.1"/>
    <property type="gene ID" value="ORUFI03G32910"/>
</dbReference>
<evidence type="ECO:0008006" key="14">
    <source>
        <dbReference type="Google" id="ProtNLM"/>
    </source>
</evidence>
<feature type="compositionally biased region" description="Low complexity" evidence="9">
    <location>
        <begin position="115"/>
        <end position="127"/>
    </location>
</feature>
<evidence type="ECO:0000256" key="7">
    <source>
        <dbReference type="PROSITE-ProRule" id="PRU00024"/>
    </source>
</evidence>
<dbReference type="CDD" id="cd19821">
    <property type="entry name" value="Bbox1_BBX-like"/>
    <property type="match status" value="1"/>
</dbReference>
<dbReference type="InterPro" id="IPR049808">
    <property type="entry name" value="CONSTANS-like_Bbox1"/>
</dbReference>
<dbReference type="GO" id="GO:0006355">
    <property type="term" value="P:regulation of DNA-templated transcription"/>
    <property type="evidence" value="ECO:0007669"/>
    <property type="project" value="TreeGrafter"/>
</dbReference>
<comment type="subcellular location">
    <subcellularLocation>
        <location evidence="1 8">Nucleus</location>
    </subcellularLocation>
</comment>
<accession>A0A0E0P0C1</accession>
<keyword evidence="6 8" id="KW-0539">Nucleus</keyword>
<feature type="domain" description="CCT" evidence="11">
    <location>
        <begin position="338"/>
        <end position="380"/>
    </location>
</feature>
<name>A0A0E0P0C1_ORYRU</name>
<dbReference type="InterPro" id="IPR010402">
    <property type="entry name" value="CCT_domain"/>
</dbReference>
<proteinExistence type="inferred from homology"/>
<evidence type="ECO:0000313" key="13">
    <source>
        <dbReference type="Proteomes" id="UP000008022"/>
    </source>
</evidence>
<sequence length="438" mass="47467">MASAAAATGAALGARTARACDGCMRRRARWHCPADDAFLCQACDASVHSANPLARRHHRVRLPSASSSPASSPRSAAAPRAGSDDPDAPAWLHGLKRRPRTPRTKPGGGGKHDASAATVAAAAASAVPDLEAEESGIVGDTDHDVGEEDDEDLLYRVPVFDPMLAELYNPVAADEEEQQIEQKPAARVVPFSEPSPEFASGSVEADGLSGFDVPDMELASFAADMESLLMGVDEGFDDLGFLDDEKPHVKLDLDMDMDFASISPAPAPEREERKRKRPDMILKLDYEGVIDSWSRDGASPWFHGERPRFDPSESWPDFPAGSRGGLGAAVTAVTGGEREARVSRYREKRRTRLFAKKIRYEVRKLNAEKRPRMKGRFVKRAAALPPLPLPRHQHPPPPPPRALPPVPMMLAPRGTSTGATVFESYRSRSASDAHARVV</sequence>
<evidence type="ECO:0000256" key="8">
    <source>
        <dbReference type="PROSITE-ProRule" id="PRU00357"/>
    </source>
</evidence>
<dbReference type="STRING" id="4529.A0A0E0P0C1"/>
<feature type="compositionally biased region" description="Pro residues" evidence="9">
    <location>
        <begin position="385"/>
        <end position="407"/>
    </location>
</feature>
<dbReference type="GO" id="GO:0008270">
    <property type="term" value="F:zinc ion binding"/>
    <property type="evidence" value="ECO:0007669"/>
    <property type="project" value="UniProtKB-KW"/>
</dbReference>
<dbReference type="Pfam" id="PF06203">
    <property type="entry name" value="CCT"/>
    <property type="match status" value="1"/>
</dbReference>
<evidence type="ECO:0000256" key="1">
    <source>
        <dbReference type="ARBA" id="ARBA00004123"/>
    </source>
</evidence>
<organism evidence="12 13">
    <name type="scientific">Oryza rufipogon</name>
    <name type="common">Brownbeard rice</name>
    <name type="synonym">Asian wild rice</name>
    <dbReference type="NCBI Taxonomy" id="4529"/>
    <lineage>
        <taxon>Eukaryota</taxon>
        <taxon>Viridiplantae</taxon>
        <taxon>Streptophyta</taxon>
        <taxon>Embryophyta</taxon>
        <taxon>Tracheophyta</taxon>
        <taxon>Spermatophyta</taxon>
        <taxon>Magnoliopsida</taxon>
        <taxon>Liliopsida</taxon>
        <taxon>Poales</taxon>
        <taxon>Poaceae</taxon>
        <taxon>BOP clade</taxon>
        <taxon>Oryzoideae</taxon>
        <taxon>Oryzeae</taxon>
        <taxon>Oryzinae</taxon>
        <taxon>Oryza</taxon>
    </lineage>
</organism>
<evidence type="ECO:0000256" key="4">
    <source>
        <dbReference type="ARBA" id="ARBA00022771"/>
    </source>
</evidence>
<dbReference type="HOGENOM" id="CLU_035373_0_0_1"/>
<dbReference type="InterPro" id="IPR000315">
    <property type="entry name" value="Znf_B-box"/>
</dbReference>
<dbReference type="PROSITE" id="PS51017">
    <property type="entry name" value="CCT"/>
    <property type="match status" value="1"/>
</dbReference>
<feature type="domain" description="B box-type" evidence="10">
    <location>
        <begin position="15"/>
        <end position="62"/>
    </location>
</feature>
<keyword evidence="4 7" id="KW-0863">Zinc-finger</keyword>
<dbReference type="InterPro" id="IPR052453">
    <property type="entry name" value="CONSTANS-like_ZF"/>
</dbReference>
<reference evidence="12" key="2">
    <citation type="submission" date="2015-06" db="UniProtKB">
        <authorList>
            <consortium name="EnsemblPlants"/>
        </authorList>
    </citation>
    <scope>IDENTIFICATION</scope>
</reference>
<evidence type="ECO:0000259" key="10">
    <source>
        <dbReference type="PROSITE" id="PS50119"/>
    </source>
</evidence>
<evidence type="ECO:0000259" key="11">
    <source>
        <dbReference type="PROSITE" id="PS51017"/>
    </source>
</evidence>
<dbReference type="GO" id="GO:0005634">
    <property type="term" value="C:nucleus"/>
    <property type="evidence" value="ECO:0007669"/>
    <property type="project" value="UniProtKB-SubCell"/>
</dbReference>
<dbReference type="SMART" id="SM00336">
    <property type="entry name" value="BBOX"/>
    <property type="match status" value="1"/>
</dbReference>
<dbReference type="PROSITE" id="PS50119">
    <property type="entry name" value="ZF_BBOX"/>
    <property type="match status" value="1"/>
</dbReference>
<evidence type="ECO:0000256" key="6">
    <source>
        <dbReference type="ARBA" id="ARBA00023242"/>
    </source>
</evidence>
<evidence type="ECO:0000256" key="5">
    <source>
        <dbReference type="ARBA" id="ARBA00022833"/>
    </source>
</evidence>
<dbReference type="PANTHER" id="PTHR31874">
    <property type="entry name" value="CCT MOTIF FAMILY PROTEIN, EXPRESSED"/>
    <property type="match status" value="1"/>
</dbReference>
<evidence type="ECO:0000256" key="2">
    <source>
        <dbReference type="ARBA" id="ARBA00010024"/>
    </source>
</evidence>
<feature type="region of interest" description="Disordered" evidence="9">
    <location>
        <begin position="60"/>
        <end position="148"/>
    </location>
</feature>
<dbReference type="AlphaFoldDB" id="A0A0E0P0C1"/>
<dbReference type="Gramene" id="ORUFI03G32910.1">
    <property type="protein sequence ID" value="ORUFI03G32910.1"/>
    <property type="gene ID" value="ORUFI03G32910"/>
</dbReference>
<dbReference type="Proteomes" id="UP000008022">
    <property type="component" value="Unassembled WGS sequence"/>
</dbReference>
<keyword evidence="13" id="KW-1185">Reference proteome</keyword>
<evidence type="ECO:0000256" key="3">
    <source>
        <dbReference type="ARBA" id="ARBA00022723"/>
    </source>
</evidence>
<feature type="region of interest" description="Disordered" evidence="9">
    <location>
        <begin position="385"/>
        <end position="414"/>
    </location>
</feature>